<name>A0A9Q3F2Y6_9BASI</name>
<evidence type="ECO:0000313" key="2">
    <source>
        <dbReference type="EMBL" id="MBW0531589.1"/>
    </source>
</evidence>
<reference evidence="2" key="1">
    <citation type="submission" date="2021-03" db="EMBL/GenBank/DDBJ databases">
        <title>Draft genome sequence of rust myrtle Austropuccinia psidii MF-1, a brazilian biotype.</title>
        <authorList>
            <person name="Quecine M.C."/>
            <person name="Pachon D.M.R."/>
            <person name="Bonatelli M.L."/>
            <person name="Correr F.H."/>
            <person name="Franceschini L.M."/>
            <person name="Leite T.F."/>
            <person name="Margarido G.R.A."/>
            <person name="Almeida C.A."/>
            <person name="Ferrarezi J.A."/>
            <person name="Labate C.A."/>
        </authorList>
    </citation>
    <scope>NUCLEOTIDE SEQUENCE</scope>
    <source>
        <strain evidence="2">MF-1</strain>
    </source>
</reference>
<feature type="compositionally biased region" description="Basic and acidic residues" evidence="1">
    <location>
        <begin position="51"/>
        <end position="65"/>
    </location>
</feature>
<feature type="compositionally biased region" description="Basic and acidic residues" evidence="1">
    <location>
        <begin position="94"/>
        <end position="113"/>
    </location>
</feature>
<feature type="region of interest" description="Disordered" evidence="1">
    <location>
        <begin position="26"/>
        <end position="65"/>
    </location>
</feature>
<dbReference type="Proteomes" id="UP000765509">
    <property type="component" value="Unassembled WGS sequence"/>
</dbReference>
<accession>A0A9Q3F2Y6</accession>
<feature type="region of interest" description="Disordered" evidence="1">
    <location>
        <begin position="90"/>
        <end position="113"/>
    </location>
</feature>
<protein>
    <submittedName>
        <fullName evidence="2">Uncharacterized protein</fullName>
    </submittedName>
</protein>
<keyword evidence="3" id="KW-1185">Reference proteome</keyword>
<organism evidence="2 3">
    <name type="scientific">Austropuccinia psidii MF-1</name>
    <dbReference type="NCBI Taxonomy" id="1389203"/>
    <lineage>
        <taxon>Eukaryota</taxon>
        <taxon>Fungi</taxon>
        <taxon>Dikarya</taxon>
        <taxon>Basidiomycota</taxon>
        <taxon>Pucciniomycotina</taxon>
        <taxon>Pucciniomycetes</taxon>
        <taxon>Pucciniales</taxon>
        <taxon>Sphaerophragmiaceae</taxon>
        <taxon>Austropuccinia</taxon>
    </lineage>
</organism>
<evidence type="ECO:0000256" key="1">
    <source>
        <dbReference type="SAM" id="MobiDB-lite"/>
    </source>
</evidence>
<gene>
    <name evidence="2" type="ORF">O181_071304</name>
</gene>
<sequence>MKDKSADIISKLHICQSNTHLANACPRKGKINGIDIEKEPDVEKEDDGENSDDKSSISSESSKEVENINATFDIMEYYSHLLQLSNCQLNLSRNQDEQPRKTKPKKVERFYSW</sequence>
<proteinExistence type="predicted"/>
<evidence type="ECO:0000313" key="3">
    <source>
        <dbReference type="Proteomes" id="UP000765509"/>
    </source>
</evidence>
<comment type="caution">
    <text evidence="2">The sequence shown here is derived from an EMBL/GenBank/DDBJ whole genome shotgun (WGS) entry which is preliminary data.</text>
</comment>
<dbReference type="EMBL" id="AVOT02036980">
    <property type="protein sequence ID" value="MBW0531589.1"/>
    <property type="molecule type" value="Genomic_DNA"/>
</dbReference>
<dbReference type="AlphaFoldDB" id="A0A9Q3F2Y6"/>